<gene>
    <name evidence="2" type="ORF">F8M41_018309</name>
</gene>
<accession>A0A8H4B2K6</accession>
<proteinExistence type="predicted"/>
<name>A0A8H4B2K6_GIGMA</name>
<dbReference type="InterPro" id="IPR011990">
    <property type="entry name" value="TPR-like_helical_dom_sf"/>
</dbReference>
<reference evidence="2 3" key="1">
    <citation type="journal article" date="2019" name="Environ. Microbiol.">
        <title>At the nexus of three kingdoms: the genome of the mycorrhizal fungus Gigaspora margarita provides insights into plant, endobacterial and fungal interactions.</title>
        <authorList>
            <person name="Venice F."/>
            <person name="Ghignone S."/>
            <person name="Salvioli di Fossalunga A."/>
            <person name="Amselem J."/>
            <person name="Novero M."/>
            <person name="Xianan X."/>
            <person name="Sedzielewska Toro K."/>
            <person name="Morin E."/>
            <person name="Lipzen A."/>
            <person name="Grigoriev I.V."/>
            <person name="Henrissat B."/>
            <person name="Martin F.M."/>
            <person name="Bonfante P."/>
        </authorList>
    </citation>
    <scope>NUCLEOTIDE SEQUENCE [LARGE SCALE GENOMIC DNA]</scope>
    <source>
        <strain evidence="2 3">BEG34</strain>
    </source>
</reference>
<feature type="compositionally biased region" description="Low complexity" evidence="1">
    <location>
        <begin position="83"/>
        <end position="96"/>
    </location>
</feature>
<dbReference type="Proteomes" id="UP000439903">
    <property type="component" value="Unassembled WGS sequence"/>
</dbReference>
<comment type="caution">
    <text evidence="2">The sequence shown here is derived from an EMBL/GenBank/DDBJ whole genome shotgun (WGS) entry which is preliminary data.</text>
</comment>
<feature type="region of interest" description="Disordered" evidence="1">
    <location>
        <begin position="77"/>
        <end position="99"/>
    </location>
</feature>
<dbReference type="AlphaFoldDB" id="A0A8H4B2K6"/>
<organism evidence="2 3">
    <name type="scientific">Gigaspora margarita</name>
    <dbReference type="NCBI Taxonomy" id="4874"/>
    <lineage>
        <taxon>Eukaryota</taxon>
        <taxon>Fungi</taxon>
        <taxon>Fungi incertae sedis</taxon>
        <taxon>Mucoromycota</taxon>
        <taxon>Glomeromycotina</taxon>
        <taxon>Glomeromycetes</taxon>
        <taxon>Diversisporales</taxon>
        <taxon>Gigasporaceae</taxon>
        <taxon>Gigaspora</taxon>
    </lineage>
</organism>
<evidence type="ECO:0000256" key="1">
    <source>
        <dbReference type="SAM" id="MobiDB-lite"/>
    </source>
</evidence>
<keyword evidence="3" id="KW-1185">Reference proteome</keyword>
<dbReference type="Gene3D" id="1.25.40.10">
    <property type="entry name" value="Tetratricopeptide repeat domain"/>
    <property type="match status" value="1"/>
</dbReference>
<protein>
    <submittedName>
        <fullName evidence="2">Uncharacterized protein</fullName>
    </submittedName>
</protein>
<evidence type="ECO:0000313" key="2">
    <source>
        <dbReference type="EMBL" id="KAF0554948.1"/>
    </source>
</evidence>
<dbReference type="SUPFAM" id="SSF81901">
    <property type="entry name" value="HCP-like"/>
    <property type="match status" value="1"/>
</dbReference>
<dbReference type="OrthoDB" id="2116580at2759"/>
<dbReference type="EMBL" id="WTPW01000045">
    <property type="protein sequence ID" value="KAF0554948.1"/>
    <property type="molecule type" value="Genomic_DNA"/>
</dbReference>
<evidence type="ECO:0000313" key="3">
    <source>
        <dbReference type="Proteomes" id="UP000439903"/>
    </source>
</evidence>
<sequence length="179" mass="20251">MDAEMTNRPKANDIMLEVEYCIDRINMYDENDIKKQFLDAGQDDIKKQFLGADQNDIKKQFLGADLNDIKKQSLNASQNDYMSSSSSSKSGQSCSEKGSRASSRASFRLGSKVSLEIEDVEIEDEDNMTFEQFKEAANLGDAEGIYNVGCRYEKGIGVEKDECEAFRYYLEAARPLTWI</sequence>